<dbReference type="EMBL" id="LIPY01000098">
    <property type="protein sequence ID" value="KWX77872.1"/>
    <property type="molecule type" value="Genomic_DNA"/>
</dbReference>
<sequence length="77" mass="8141">MCRSGFGFAANRHRTQKGSSAAFLCHWRIAALPLSASMAEQAGSSKIRVPVSGTVGSDAWVASRSGCRMTAFPPNIE</sequence>
<evidence type="ECO:0000313" key="2">
    <source>
        <dbReference type="Proteomes" id="UP000070252"/>
    </source>
</evidence>
<comment type="caution">
    <text evidence="1">The sequence shown here is derived from an EMBL/GenBank/DDBJ whole genome shotgun (WGS) entry which is preliminary data.</text>
</comment>
<name>A0ABR5SYM8_9BACL</name>
<evidence type="ECO:0000313" key="1">
    <source>
        <dbReference type="EMBL" id="KWX77872.1"/>
    </source>
</evidence>
<organism evidence="1 2">
    <name type="scientific">Paenibacillus jilunlii</name>
    <dbReference type="NCBI Taxonomy" id="682956"/>
    <lineage>
        <taxon>Bacteria</taxon>
        <taxon>Bacillati</taxon>
        <taxon>Bacillota</taxon>
        <taxon>Bacilli</taxon>
        <taxon>Bacillales</taxon>
        <taxon>Paenibacillaceae</taxon>
        <taxon>Paenibacillus</taxon>
    </lineage>
</organism>
<dbReference type="RefSeq" id="WP_062521162.1">
    <property type="nucleotide sequence ID" value="NZ_CP048429.1"/>
</dbReference>
<proteinExistence type="predicted"/>
<keyword evidence="2" id="KW-1185">Reference proteome</keyword>
<evidence type="ECO:0008006" key="3">
    <source>
        <dbReference type="Google" id="ProtNLM"/>
    </source>
</evidence>
<reference evidence="1 2" key="1">
    <citation type="submission" date="2015-08" db="EMBL/GenBank/DDBJ databases">
        <title>Genome of Paenibacillus jilunlii.</title>
        <authorList>
            <person name="Sant'Anna F.H."/>
            <person name="Ambrosini A."/>
            <person name="Souza R."/>
            <person name="Bach E."/>
            <person name="Fernandes G."/>
            <person name="Balsanelli E."/>
            <person name="Baura V.A."/>
            <person name="Pedrosa F.O."/>
            <person name="Souza E.M."/>
            <person name="Passaglia L."/>
        </authorList>
    </citation>
    <scope>NUCLEOTIDE SEQUENCE [LARGE SCALE GENOMIC DNA]</scope>
    <source>
        <strain evidence="1 2">DSM 23019</strain>
    </source>
</reference>
<protein>
    <recommendedName>
        <fullName evidence="3">Secreted protein</fullName>
    </recommendedName>
</protein>
<dbReference type="Proteomes" id="UP000070252">
    <property type="component" value="Unassembled WGS sequence"/>
</dbReference>
<accession>A0ABR5SYM8</accession>
<gene>
    <name evidence="1" type="ORF">AML91_06395</name>
</gene>